<protein>
    <submittedName>
        <fullName evidence="4">DUF4124 domain-containing protein</fullName>
    </submittedName>
</protein>
<keyword evidence="2" id="KW-0732">Signal</keyword>
<evidence type="ECO:0000256" key="2">
    <source>
        <dbReference type="SAM" id="SignalP"/>
    </source>
</evidence>
<accession>A0ABU9C673</accession>
<keyword evidence="5" id="KW-1185">Reference proteome</keyword>
<feature type="compositionally biased region" description="Basic and acidic residues" evidence="1">
    <location>
        <begin position="87"/>
        <end position="97"/>
    </location>
</feature>
<feature type="compositionally biased region" description="Basic and acidic residues" evidence="1">
    <location>
        <begin position="42"/>
        <end position="55"/>
    </location>
</feature>
<dbReference type="EMBL" id="JBBUTI010000009">
    <property type="protein sequence ID" value="MEK8047398.1"/>
    <property type="molecule type" value="Genomic_DNA"/>
</dbReference>
<sequence length="153" mass="16213">MTHSIGKLTSFLIALASLCSAPEALGAEVYKWVDKDGRVHYSERKPAEANEKAVDLKVSTPPPQAVRPGATTSSIPAATFGASPGTKGREEPRERASSRPAKSLSGGRSDDSNESKCNLARDVLSGAVRHGNGASTDAYDRQVAENDVRLFCK</sequence>
<reference evidence="4 5" key="1">
    <citation type="submission" date="2024-04" db="EMBL/GenBank/DDBJ databases">
        <title>Novel species of the genus Ideonella isolated from streams.</title>
        <authorList>
            <person name="Lu H."/>
        </authorList>
    </citation>
    <scope>NUCLEOTIDE SEQUENCE [LARGE SCALE GENOMIC DNA]</scope>
    <source>
        <strain evidence="4 5">LYT19W</strain>
    </source>
</reference>
<evidence type="ECO:0000313" key="5">
    <source>
        <dbReference type="Proteomes" id="UP001379945"/>
    </source>
</evidence>
<evidence type="ECO:0000256" key="1">
    <source>
        <dbReference type="SAM" id="MobiDB-lite"/>
    </source>
</evidence>
<organism evidence="4 5">
    <name type="scientific">Ideonella margarita</name>
    <dbReference type="NCBI Taxonomy" id="2984191"/>
    <lineage>
        <taxon>Bacteria</taxon>
        <taxon>Pseudomonadati</taxon>
        <taxon>Pseudomonadota</taxon>
        <taxon>Betaproteobacteria</taxon>
        <taxon>Burkholderiales</taxon>
        <taxon>Sphaerotilaceae</taxon>
        <taxon>Ideonella</taxon>
    </lineage>
</organism>
<evidence type="ECO:0000313" key="4">
    <source>
        <dbReference type="EMBL" id="MEK8047398.1"/>
    </source>
</evidence>
<feature type="signal peptide" evidence="2">
    <location>
        <begin position="1"/>
        <end position="26"/>
    </location>
</feature>
<dbReference type="RefSeq" id="WP_341399706.1">
    <property type="nucleotide sequence ID" value="NZ_JBBUTI010000009.1"/>
</dbReference>
<feature type="chain" id="PRO_5045573253" evidence="2">
    <location>
        <begin position="27"/>
        <end position="153"/>
    </location>
</feature>
<name>A0ABU9C673_9BURK</name>
<evidence type="ECO:0000259" key="3">
    <source>
        <dbReference type="Pfam" id="PF13511"/>
    </source>
</evidence>
<feature type="domain" description="DUF4124" evidence="3">
    <location>
        <begin position="17"/>
        <end position="68"/>
    </location>
</feature>
<proteinExistence type="predicted"/>
<comment type="caution">
    <text evidence="4">The sequence shown here is derived from an EMBL/GenBank/DDBJ whole genome shotgun (WGS) entry which is preliminary data.</text>
</comment>
<gene>
    <name evidence="4" type="ORF">AACH00_13635</name>
</gene>
<feature type="region of interest" description="Disordered" evidence="1">
    <location>
        <begin position="42"/>
        <end position="118"/>
    </location>
</feature>
<dbReference type="InterPro" id="IPR025392">
    <property type="entry name" value="DUF4124"/>
</dbReference>
<dbReference type="Proteomes" id="UP001379945">
    <property type="component" value="Unassembled WGS sequence"/>
</dbReference>
<dbReference type="Pfam" id="PF13511">
    <property type="entry name" value="DUF4124"/>
    <property type="match status" value="1"/>
</dbReference>